<evidence type="ECO:0000256" key="1">
    <source>
        <dbReference type="SAM" id="SignalP"/>
    </source>
</evidence>
<sequence length="173" mass="17979">MSRHLFIAMALASTVAATACNAQPEVKVTTTTEAAAVPQAAPLTASGAPETLTVEAESETLQSAASVVRMDWVAEDGAKMFGTAGGDPAMNGLYSYIAFYGGPGDGWSVFMLGNFLDYTVLSSSAGRVDLDLHESTYNEASGEIGSRHRKVIVSWTVPAEDEAPTAITVTPAS</sequence>
<dbReference type="RefSeq" id="WP_013269249.1">
    <property type="nucleotide sequence ID" value="NC_014375.1"/>
</dbReference>
<organism evidence="2 3">
    <name type="scientific">Brevundimonas subvibrioides (strain ATCC 15264 / DSM 4735 / LMG 14903 / NBRC 16000 / CB 81)</name>
    <name type="common">Caulobacter subvibrioides</name>
    <dbReference type="NCBI Taxonomy" id="633149"/>
    <lineage>
        <taxon>Bacteria</taxon>
        <taxon>Pseudomonadati</taxon>
        <taxon>Pseudomonadota</taxon>
        <taxon>Alphaproteobacteria</taxon>
        <taxon>Caulobacterales</taxon>
        <taxon>Caulobacteraceae</taxon>
        <taxon>Brevundimonas</taxon>
    </lineage>
</organism>
<evidence type="ECO:0008006" key="4">
    <source>
        <dbReference type="Google" id="ProtNLM"/>
    </source>
</evidence>
<proteinExistence type="predicted"/>
<evidence type="ECO:0000313" key="2">
    <source>
        <dbReference type="EMBL" id="ADL01148.1"/>
    </source>
</evidence>
<dbReference type="PROSITE" id="PS51257">
    <property type="entry name" value="PROKAR_LIPOPROTEIN"/>
    <property type="match status" value="1"/>
</dbReference>
<dbReference type="KEGG" id="bsb:Bresu_1837"/>
<dbReference type="OrthoDB" id="7206147at2"/>
<accession>D9QHI2</accession>
<gene>
    <name evidence="2" type="ordered locus">Bresu_1837</name>
</gene>
<dbReference type="EMBL" id="CP002102">
    <property type="protein sequence ID" value="ADL01148.1"/>
    <property type="molecule type" value="Genomic_DNA"/>
</dbReference>
<protein>
    <recommendedName>
        <fullName evidence="4">Lipoprotein</fullName>
    </recommendedName>
</protein>
<feature type="chain" id="PRO_5003126612" description="Lipoprotein" evidence="1">
    <location>
        <begin position="23"/>
        <end position="173"/>
    </location>
</feature>
<dbReference type="BioCyc" id="BSUB633149:G1GM8-1831-MONOMER"/>
<dbReference type="AlphaFoldDB" id="D9QHI2"/>
<keyword evidence="1" id="KW-0732">Signal</keyword>
<dbReference type="InParanoid" id="D9QHI2"/>
<keyword evidence="3" id="KW-1185">Reference proteome</keyword>
<dbReference type="InterPro" id="IPR010916">
    <property type="entry name" value="TonB_box_CS"/>
</dbReference>
<dbReference type="STRING" id="633149.Bresu_1837"/>
<dbReference type="Proteomes" id="UP000002696">
    <property type="component" value="Chromosome"/>
</dbReference>
<name>D9QHI2_BRESC</name>
<dbReference type="PROSITE" id="PS00430">
    <property type="entry name" value="TONB_DEPENDENT_REC_1"/>
    <property type="match status" value="1"/>
</dbReference>
<dbReference type="HOGENOM" id="CLU_1544700_0_0_5"/>
<evidence type="ECO:0000313" key="3">
    <source>
        <dbReference type="Proteomes" id="UP000002696"/>
    </source>
</evidence>
<feature type="signal peptide" evidence="1">
    <location>
        <begin position="1"/>
        <end position="22"/>
    </location>
</feature>
<reference evidence="3" key="1">
    <citation type="journal article" date="2011" name="J. Bacteriol.">
        <title>Genome sequences of eight morphologically diverse alphaproteobacteria.</title>
        <authorList>
            <consortium name="US DOE Joint Genome Institute"/>
            <person name="Brown P.J."/>
            <person name="Kysela D.T."/>
            <person name="Buechlein A."/>
            <person name="Hemmerich C."/>
            <person name="Brun Y.V."/>
        </authorList>
    </citation>
    <scope>NUCLEOTIDE SEQUENCE [LARGE SCALE GENOMIC DNA]</scope>
    <source>
        <strain evidence="3">ATCC 15264 / DSM 4735 / LMG 14903 / NBRC 16000 / CB 81</strain>
    </source>
</reference>